<comment type="caution">
    <text evidence="1">The sequence shown here is derived from an EMBL/GenBank/DDBJ whole genome shotgun (WGS) entry which is preliminary data.</text>
</comment>
<dbReference type="InterPro" id="IPR052270">
    <property type="entry name" value="CACF_protein"/>
</dbReference>
<sequence>IMHTARAQSGKTGSSRKRLMWHPSTRKVTYRVGYTWNRGGRLKELRLRHLARKFLHLWIQKTFGRITTSQASSFHCNVVLRKVLKAWRDESWHARREWTLIIRADCHYKYVLYSKVCQAWHKYVSVQKEENRKLLLAFKFVRRRMLRRVWDGWELYVEMQHLKCRMHEAAIKHQTLTATRWVWMVWQDAVQQRNTEHQQEALSLQHWVTSVKSRAWLQWIKRYRHACSLRKRASIADLHYCQRVQGSALQGWIRHAQHRQAKNQAMAVAGRVWHCSVVGRHWCMWRRALQCRLVKRERGQMVDRLAHRATQRRALSRWRDYVQICSEEVEKEQTAIQHHHLQLLCVGFKALGLNVTRCKTHRLNKNISGQHCSHTMMVRYWKLWHLRLEQIEERSVQPLMTIAVNNHRVSVLRAYLQKWREFYNEHKHMQALDLQADLCFARHVLPRCVRSWTEFTADRTEYRKSNERANQFHQVHMCSWAFYTWWGRFVDHRDQRLAESMAMLHAEQVYVSRAWCRWLCRVQQLREDRLKQTQARMLYTRTLLHKTLTQWRHNVNAIQGRYGPENWNYEPVHLHQRHFEQAVDHDRQQCMRKVLIGWCKYVEHRRQKTRRLTQINEHYEKRLLRHTLRLWKQHHVQTQHINRIVESCFHHQQQRLVRTMLCLWRRNINLSIEEREQERRAEYHYQHCLLAKVLLAWYQRTALAASHHHQQEEALKGAQLHMDRLRLQTVLRRWRERYRDVREERLFTEIACRHHHYVMLQKSLRAWIISNYQHKCYQVMKNRSLLLHKLRVCQHFFLCWRFQLQSRRTEAELTAMALWHWSLNLQSKVLSAWRQWVDECYRKKRQLAAAAQFYRDGLLREGVTHILTYTAHMSAFSTDMALRHYEQSSQHLQAVVRRCALRWKQRALCKASRACQMADKKVGPPKKSVSFCLPDDQRSSYTYPSARRHTTEQRPRDPVMDKLLLVRASRLQPRRPDDLLQSSAKKILQHPHPNSVQTMDTGQTDTSAAFLPLPPVQLQPPVSLLSSLPALAISPPVLGYRPAPAGIPATLASALSQDVLLPPSSFTVSRTQCKTSSRHKNSLLLIPRDFTHHNLSGQAGTFKSGTLDEEDDLLMQAACDPTEALTEELLKIKLELQRYQQDRNQLHTWRKLQNVMTNWLQTTGISGETEERESIKQELNE</sequence>
<reference evidence="1" key="1">
    <citation type="submission" date="2023-03" db="EMBL/GenBank/DDBJ databases">
        <title>Electrophorus voltai genome.</title>
        <authorList>
            <person name="Bian C."/>
        </authorList>
    </citation>
    <scope>NUCLEOTIDE SEQUENCE</scope>
    <source>
        <strain evidence="1">CB-2022</strain>
        <tissue evidence="1">Muscle</tissue>
    </source>
</reference>
<feature type="non-terminal residue" evidence="1">
    <location>
        <position position="1"/>
    </location>
</feature>
<dbReference type="Proteomes" id="UP001239994">
    <property type="component" value="Unassembled WGS sequence"/>
</dbReference>
<name>A0AAD8ZFD9_9TELE</name>
<dbReference type="PANTHER" id="PTHR22028:SF4">
    <property type="entry name" value="PROTEIN SFI1 HOMOLOG"/>
    <property type="match status" value="1"/>
</dbReference>
<dbReference type="PANTHER" id="PTHR22028">
    <property type="entry name" value="SFI1 SPINDLE BODY DOMAIN-CONTAINING PROTEIN-RELATED"/>
    <property type="match status" value="1"/>
</dbReference>
<feature type="non-terminal residue" evidence="1">
    <location>
        <position position="1181"/>
    </location>
</feature>
<gene>
    <name evidence="1" type="ORF">P4O66_009604</name>
</gene>
<protein>
    <recommendedName>
        <fullName evidence="3">Sfi1 spindle body domain-containing protein</fullName>
    </recommendedName>
</protein>
<organism evidence="1 2">
    <name type="scientific">Electrophorus voltai</name>
    <dbReference type="NCBI Taxonomy" id="2609070"/>
    <lineage>
        <taxon>Eukaryota</taxon>
        <taxon>Metazoa</taxon>
        <taxon>Chordata</taxon>
        <taxon>Craniata</taxon>
        <taxon>Vertebrata</taxon>
        <taxon>Euteleostomi</taxon>
        <taxon>Actinopterygii</taxon>
        <taxon>Neopterygii</taxon>
        <taxon>Teleostei</taxon>
        <taxon>Ostariophysi</taxon>
        <taxon>Gymnotiformes</taxon>
        <taxon>Gymnotoidei</taxon>
        <taxon>Gymnotidae</taxon>
        <taxon>Electrophorus</taxon>
    </lineage>
</organism>
<dbReference type="EMBL" id="JAROKS010000015">
    <property type="protein sequence ID" value="KAK1796565.1"/>
    <property type="molecule type" value="Genomic_DNA"/>
</dbReference>
<evidence type="ECO:0000313" key="1">
    <source>
        <dbReference type="EMBL" id="KAK1796565.1"/>
    </source>
</evidence>
<accession>A0AAD8ZFD9</accession>
<evidence type="ECO:0008006" key="3">
    <source>
        <dbReference type="Google" id="ProtNLM"/>
    </source>
</evidence>
<proteinExistence type="predicted"/>
<evidence type="ECO:0000313" key="2">
    <source>
        <dbReference type="Proteomes" id="UP001239994"/>
    </source>
</evidence>
<dbReference type="AlphaFoldDB" id="A0AAD8ZFD9"/>
<keyword evidence="2" id="KW-1185">Reference proteome</keyword>
<dbReference type="GO" id="GO:0019902">
    <property type="term" value="F:phosphatase binding"/>
    <property type="evidence" value="ECO:0007669"/>
    <property type="project" value="TreeGrafter"/>
</dbReference>